<dbReference type="GO" id="GO:0003864">
    <property type="term" value="F:3-methyl-2-oxobutanoate hydroxymethyltransferase activity"/>
    <property type="evidence" value="ECO:0007669"/>
    <property type="project" value="UniProtKB-EC"/>
</dbReference>
<dbReference type="OrthoDB" id="425211at2759"/>
<dbReference type="PANTHER" id="PTHR20881:SF0">
    <property type="entry name" value="3-METHYL-2-OXOBUTANOATE HYDROXYMETHYLTRANSFERASE"/>
    <property type="match status" value="1"/>
</dbReference>
<dbReference type="CDD" id="cd06557">
    <property type="entry name" value="KPHMT-like"/>
    <property type="match status" value="1"/>
</dbReference>
<dbReference type="STRING" id="61424.A0A2T9YDV5"/>
<keyword evidence="4 6" id="KW-0808">Transferase</keyword>
<dbReference type="GO" id="GO:0000287">
    <property type="term" value="F:magnesium ion binding"/>
    <property type="evidence" value="ECO:0007669"/>
    <property type="project" value="TreeGrafter"/>
</dbReference>
<evidence type="ECO:0000256" key="5">
    <source>
        <dbReference type="ARBA" id="ARBA00049172"/>
    </source>
</evidence>
<organism evidence="7 8">
    <name type="scientific">Furculomyces boomerangus</name>
    <dbReference type="NCBI Taxonomy" id="61424"/>
    <lineage>
        <taxon>Eukaryota</taxon>
        <taxon>Fungi</taxon>
        <taxon>Fungi incertae sedis</taxon>
        <taxon>Zoopagomycota</taxon>
        <taxon>Kickxellomycotina</taxon>
        <taxon>Harpellomycetes</taxon>
        <taxon>Harpellales</taxon>
        <taxon>Harpellaceae</taxon>
        <taxon>Furculomyces</taxon>
    </lineage>
</organism>
<accession>A0A2T9YDV5</accession>
<dbReference type="Proteomes" id="UP000245699">
    <property type="component" value="Unassembled WGS sequence"/>
</dbReference>
<dbReference type="InterPro" id="IPR003700">
    <property type="entry name" value="Pantoate_hydroxy_MeTrfase"/>
</dbReference>
<evidence type="ECO:0000256" key="2">
    <source>
        <dbReference type="ARBA" id="ARBA00008676"/>
    </source>
</evidence>
<evidence type="ECO:0000256" key="1">
    <source>
        <dbReference type="ARBA" id="ARBA00005033"/>
    </source>
</evidence>
<evidence type="ECO:0000256" key="6">
    <source>
        <dbReference type="RuleBase" id="RU362100"/>
    </source>
</evidence>
<dbReference type="GO" id="GO:0015940">
    <property type="term" value="P:pantothenate biosynthetic process"/>
    <property type="evidence" value="ECO:0007669"/>
    <property type="project" value="UniProtKB-UniPathway"/>
</dbReference>
<dbReference type="PIRSF" id="PIRSF000388">
    <property type="entry name" value="Pantoate_hydroxy_MeTrfase"/>
    <property type="match status" value="1"/>
</dbReference>
<evidence type="ECO:0000313" key="8">
    <source>
        <dbReference type="Proteomes" id="UP000245699"/>
    </source>
</evidence>
<comment type="caution">
    <text evidence="7">The sequence shown here is derived from an EMBL/GenBank/DDBJ whole genome shotgun (WGS) entry which is preliminary data.</text>
</comment>
<dbReference type="EMBL" id="MBFT01000481">
    <property type="protein sequence ID" value="PVU90474.1"/>
    <property type="molecule type" value="Genomic_DNA"/>
</dbReference>
<reference evidence="7 8" key="1">
    <citation type="journal article" date="2018" name="MBio">
        <title>Comparative Genomics Reveals the Core Gene Toolbox for the Fungus-Insect Symbiosis.</title>
        <authorList>
            <person name="Wang Y."/>
            <person name="Stata M."/>
            <person name="Wang W."/>
            <person name="Stajich J.E."/>
            <person name="White M.M."/>
            <person name="Moncalvo J.M."/>
        </authorList>
    </citation>
    <scope>NUCLEOTIDE SEQUENCE [LARGE SCALE GENOMIC DNA]</scope>
    <source>
        <strain evidence="7 8">AUS-77-4</strain>
    </source>
</reference>
<dbReference type="SUPFAM" id="SSF51621">
    <property type="entry name" value="Phosphoenolpyruvate/pyruvate domain"/>
    <property type="match status" value="1"/>
</dbReference>
<evidence type="ECO:0000256" key="4">
    <source>
        <dbReference type="ARBA" id="ARBA00022679"/>
    </source>
</evidence>
<dbReference type="Gene3D" id="3.20.20.60">
    <property type="entry name" value="Phosphoenolpyruvate-binding domains"/>
    <property type="match status" value="1"/>
</dbReference>
<comment type="pathway">
    <text evidence="1 6">Cofactor biosynthesis; (R)-pantothenate biosynthesis; (R)-pantoate from 3-methyl-2-oxobutanoate: step 1/2.</text>
</comment>
<protein>
    <recommendedName>
        <fullName evidence="3 6">3-methyl-2-oxobutanoate hydroxymethyltransferase</fullName>
        <ecNumber evidence="3 6">2.1.2.11</ecNumber>
    </recommendedName>
</protein>
<keyword evidence="6" id="KW-0566">Pantothenate biosynthesis</keyword>
<keyword evidence="8" id="KW-1185">Reference proteome</keyword>
<dbReference type="InterPro" id="IPR040442">
    <property type="entry name" value="Pyrv_kinase-like_dom_sf"/>
</dbReference>
<dbReference type="NCBIfam" id="NF001452">
    <property type="entry name" value="PRK00311.1"/>
    <property type="match status" value="1"/>
</dbReference>
<dbReference type="InterPro" id="IPR015813">
    <property type="entry name" value="Pyrv/PenolPyrv_kinase-like_dom"/>
</dbReference>
<dbReference type="AlphaFoldDB" id="A0A2T9YDV5"/>
<name>A0A2T9YDV5_9FUNG</name>
<evidence type="ECO:0000313" key="7">
    <source>
        <dbReference type="EMBL" id="PVU90474.1"/>
    </source>
</evidence>
<dbReference type="HAMAP" id="MF_00156">
    <property type="entry name" value="PanB"/>
    <property type="match status" value="1"/>
</dbReference>
<dbReference type="UniPathway" id="UPA00028">
    <property type="reaction ID" value="UER00003"/>
</dbReference>
<dbReference type="FunFam" id="3.20.20.60:FF:000003">
    <property type="entry name" value="3-methyl-2-oxobutanoate hydroxymethyltransferase"/>
    <property type="match status" value="1"/>
</dbReference>
<dbReference type="EC" id="2.1.2.11" evidence="3 6"/>
<dbReference type="GO" id="GO:0005739">
    <property type="term" value="C:mitochondrion"/>
    <property type="evidence" value="ECO:0007669"/>
    <property type="project" value="TreeGrafter"/>
</dbReference>
<sequence>MNITTFCPKKFLKQILPVHSKKYSSLPAYTKSKVTINKLTKKYNAGKKITMITAYDYPTGLAADNSQCDITLVGDSLATSILGLKSSNEITLDEMIHHSKAVGRATSRAMILTDLPFGSYNVSDKQAIKSAIRLHQEGFADSVKLEGGNDQMVGRAASIINCGGIPVCGHIGLTPQSVSILSGFRVQGKTLNSAKLLFEQALKLEQAGCFLLVLEAMPEIVGDAITKLVNIPTIGIGAGRYTSGQVLVLADILDINNTGSVPKFAKIYKNVGKTFLEGIEEYTSEVVSKTYPNPDKHIYPLSKENEEEIKSFLLKQYNIEF</sequence>
<evidence type="ECO:0000256" key="3">
    <source>
        <dbReference type="ARBA" id="ARBA00012618"/>
    </source>
</evidence>
<dbReference type="PANTHER" id="PTHR20881">
    <property type="entry name" value="3-METHYL-2-OXOBUTANOATE HYDROXYMETHYLTRANSFERASE"/>
    <property type="match status" value="1"/>
</dbReference>
<proteinExistence type="inferred from homology"/>
<comment type="catalytic activity">
    <reaction evidence="5 6">
        <text>(6R)-5,10-methylene-5,6,7,8-tetrahydrofolate + 3-methyl-2-oxobutanoate + H2O = 2-dehydropantoate + (6S)-5,6,7,8-tetrahydrofolate</text>
        <dbReference type="Rhea" id="RHEA:11824"/>
        <dbReference type="ChEBI" id="CHEBI:11561"/>
        <dbReference type="ChEBI" id="CHEBI:11851"/>
        <dbReference type="ChEBI" id="CHEBI:15377"/>
        <dbReference type="ChEBI" id="CHEBI:15636"/>
        <dbReference type="ChEBI" id="CHEBI:57453"/>
        <dbReference type="EC" id="2.1.2.11"/>
    </reaction>
</comment>
<dbReference type="Pfam" id="PF02548">
    <property type="entry name" value="Pantoate_transf"/>
    <property type="match status" value="1"/>
</dbReference>
<comment type="function">
    <text evidence="6">Catalyzes the reversible reaction in which hydroxymethyl group from 5,10-methylenetetrahydrofolate is transferred onto alpha-ketoisovalerate to form ketopantoate.</text>
</comment>
<dbReference type="NCBIfam" id="TIGR00222">
    <property type="entry name" value="panB"/>
    <property type="match status" value="1"/>
</dbReference>
<gene>
    <name evidence="7" type="ORF">BB559_004607</name>
</gene>
<comment type="similarity">
    <text evidence="2 6">Belongs to the PanB family.</text>
</comment>